<name>A0A7K0FXQ3_9SPHI</name>
<protein>
    <submittedName>
        <fullName evidence="1">Uncharacterized protein</fullName>
    </submittedName>
</protein>
<dbReference type="RefSeq" id="WP_154280024.1">
    <property type="nucleotide sequence ID" value="NZ_JBHUJQ010000001.1"/>
</dbReference>
<comment type="caution">
    <text evidence="1">The sequence shown here is derived from an EMBL/GenBank/DDBJ whole genome shotgun (WGS) entry which is preliminary data.</text>
</comment>
<evidence type="ECO:0000313" key="1">
    <source>
        <dbReference type="EMBL" id="MRX75834.1"/>
    </source>
</evidence>
<evidence type="ECO:0000313" key="2">
    <source>
        <dbReference type="Proteomes" id="UP000487757"/>
    </source>
</evidence>
<organism evidence="1 2">
    <name type="scientific">Pedobacter petrophilus</name>
    <dbReference type="NCBI Taxonomy" id="1908241"/>
    <lineage>
        <taxon>Bacteria</taxon>
        <taxon>Pseudomonadati</taxon>
        <taxon>Bacteroidota</taxon>
        <taxon>Sphingobacteriia</taxon>
        <taxon>Sphingobacteriales</taxon>
        <taxon>Sphingobacteriaceae</taxon>
        <taxon>Pedobacter</taxon>
    </lineage>
</organism>
<dbReference type="EMBL" id="WKKH01000008">
    <property type="protein sequence ID" value="MRX75834.1"/>
    <property type="molecule type" value="Genomic_DNA"/>
</dbReference>
<dbReference type="OrthoDB" id="644302at2"/>
<keyword evidence="2" id="KW-1185">Reference proteome</keyword>
<accession>A0A7K0FXQ3</accession>
<dbReference type="Proteomes" id="UP000487757">
    <property type="component" value="Unassembled WGS sequence"/>
</dbReference>
<gene>
    <name evidence="1" type="ORF">GJU39_07010</name>
</gene>
<dbReference type="AlphaFoldDB" id="A0A7K0FXQ3"/>
<proteinExistence type="predicted"/>
<reference evidence="1 2" key="1">
    <citation type="submission" date="2019-11" db="EMBL/GenBank/DDBJ databases">
        <title>Pedobacter petrophilus genome.</title>
        <authorList>
            <person name="Feldbauer M.J."/>
            <person name="Newman J.D."/>
        </authorList>
    </citation>
    <scope>NUCLEOTIDE SEQUENCE [LARGE SCALE GENOMIC DNA]</scope>
    <source>
        <strain evidence="1 2">LMG 29686</strain>
    </source>
</reference>
<sequence>MKKVNVFLVLMAVFCFTSCSKKEGILETEKIETADFSVTNKAFAKALSKAITNYELRELIRKESLLEFDKDNDVLFQKIKDVKLSDGTKVLDFIAGFSELGKDKFVTNVNDAVLLTIFVPSLKVFKPDTWRTENQIPIVAVRNENDIVTNKPLLAFDSNQNKLALSYSSEPTVPVLVVKNNERVNFDDNSGSTNSNNLSTIKKGDALMSVNNKQLYFTSSDFKNLNIPSKTASVNPTNNSITYQNGQGPGTYVGKLWHGYYSGYNFTYDRDCIYYSLKNDTDSGTLDNTYAEAIQGFYFNSSSSEQTLDALNNDWTEGIYEIYVTTLFVEGTSVKDVKKGFSVSKNELFTNVGGSRVTKYFPISPIEIATWDMQKYGDTWKFLIEEFNFGETKKYTTNVSSNFSTNFKVDAGFNLFKVIKIGASAGGSTSSTKTSIYEVSTTVSSFNLGEAILSFEDPVELKGRNAIAQYPVIEHVINAPLEPNMTSTRGLNTGLVTLIVAPYKRVNPLSDPQSYNDDAFYWMSHY</sequence>